<dbReference type="SMART" id="SM00387">
    <property type="entry name" value="HATPase_c"/>
    <property type="match status" value="1"/>
</dbReference>
<evidence type="ECO:0000256" key="4">
    <source>
        <dbReference type="ARBA" id="ARBA00022679"/>
    </source>
</evidence>
<sequence>MISPFRLAVVPRSPPLPSRPRGTMTSTEPEGPPAAMTARQQGPRRRTVRLRTLLVCLAVVPTVAMGTQTVVTAERLLDQSAHLRADVAASEHTGVPLYTLLVDLQAERTASAALWAGSPGAEQELRQRRQATDRAAAEFRRAAAEAGVSVGEVVRQLGDLAVYRGRADARTGTPDSLLAYYTALVNEIIRVYQHEFSHSEDAELTQASRPVVSLLSASEMVARQDALLALAGPSRELGASAFDQFTSAVGAQRYLYETWVVPYLPERDRRFYERITTSPAWETKTRIENAIIFENKDSDTGIRLPSDVGEWRAAHGNFSMQMATLNIDRARQVLALGEAKADRLQTEVAWLIGGSGAGLLLVVAIVVASTRSVLRRLDGLHRRTVAVAERILPDVVAQLGSGRPVDESVLPRVTGHRDEVGRINDAFARVVAVSVDGHRQLAAERHGFGMFASGIASRTGNLVSRQLALTEDIQDAFGHDESLLAQLMRSDQLTVGMRRQIENLLILAGGEIPDPHTEPMRIADLLREAAAEVEDFRRIERQALDEASVQPHVISQISHLLAELLDNATRFSPPRSKVVIRAELVADGLSVEIEDRGPRVASATYEEMNRRLHSAPPYAVLAENAHRLGLFVVGHLAEQLGATVTLRRSVYGGTSAVVVLPGGLLAPADRPAAQPAQPGPAAEDTADTPKAVASAAPVRKAARTPALTLEPALTAEPVPAPSAADPGEPVPARVTGPRAVEPAPVPTPAGLPSRRRTDPSPPARAEGVPRPALPAREAARPALPERVPQTHMSQQLRGPRTPETTDRQDPATPEEVADAWADYEQGTRKVEEELRQDQP</sequence>
<dbReference type="Proteomes" id="UP000252004">
    <property type="component" value="Chromosome"/>
</dbReference>
<protein>
    <recommendedName>
        <fullName evidence="2">histidine kinase</fullName>
        <ecNumber evidence="2">2.7.13.3</ecNumber>
    </recommendedName>
</protein>
<evidence type="ECO:0000256" key="5">
    <source>
        <dbReference type="ARBA" id="ARBA00022777"/>
    </source>
</evidence>
<reference evidence="9 10" key="1">
    <citation type="submission" date="2018-01" db="EMBL/GenBank/DDBJ databases">
        <title>Draft genome Sequence of streptomyces globosus LZH-48.</title>
        <authorList>
            <person name="Ran K."/>
            <person name="Li Z."/>
            <person name="Wei S."/>
            <person name="Dong R."/>
        </authorList>
    </citation>
    <scope>NUCLEOTIDE SEQUENCE [LARGE SCALE GENOMIC DNA]</scope>
    <source>
        <strain evidence="9 10">LZH-48</strain>
    </source>
</reference>
<keyword evidence="5" id="KW-0418">Kinase</keyword>
<evidence type="ECO:0000256" key="1">
    <source>
        <dbReference type="ARBA" id="ARBA00000085"/>
    </source>
</evidence>
<dbReference type="InterPro" id="IPR005467">
    <property type="entry name" value="His_kinase_dom"/>
</dbReference>
<accession>A0A344U320</accession>
<organism evidence="9 10">
    <name type="scientific">Streptomyces globosus</name>
    <dbReference type="NCBI Taxonomy" id="68209"/>
    <lineage>
        <taxon>Bacteria</taxon>
        <taxon>Bacillati</taxon>
        <taxon>Actinomycetota</taxon>
        <taxon>Actinomycetes</taxon>
        <taxon>Kitasatosporales</taxon>
        <taxon>Streptomycetaceae</taxon>
        <taxon>Streptomyces</taxon>
    </lineage>
</organism>
<evidence type="ECO:0000256" key="2">
    <source>
        <dbReference type="ARBA" id="ARBA00012438"/>
    </source>
</evidence>
<dbReference type="PROSITE" id="PS50109">
    <property type="entry name" value="HIS_KIN"/>
    <property type="match status" value="1"/>
</dbReference>
<dbReference type="KEGG" id="sgz:C0216_19215"/>
<gene>
    <name evidence="9" type="ORF">C0216_19215</name>
</gene>
<dbReference type="Pfam" id="PF02518">
    <property type="entry name" value="HATPase_c"/>
    <property type="match status" value="1"/>
</dbReference>
<dbReference type="GO" id="GO:0000160">
    <property type="term" value="P:phosphorelay signal transduction system"/>
    <property type="evidence" value="ECO:0007669"/>
    <property type="project" value="UniProtKB-KW"/>
</dbReference>
<dbReference type="EC" id="2.7.13.3" evidence="2"/>
<comment type="catalytic activity">
    <reaction evidence="1">
        <text>ATP + protein L-histidine = ADP + protein N-phospho-L-histidine.</text>
        <dbReference type="EC" id="2.7.13.3"/>
    </reaction>
</comment>
<dbReference type="PANTHER" id="PTHR44936">
    <property type="entry name" value="SENSOR PROTEIN CREC"/>
    <property type="match status" value="1"/>
</dbReference>
<dbReference type="InterPro" id="IPR036890">
    <property type="entry name" value="HATPase_C_sf"/>
</dbReference>
<dbReference type="OrthoDB" id="4652229at2"/>
<dbReference type="SUPFAM" id="SSF55874">
    <property type="entry name" value="ATPase domain of HSP90 chaperone/DNA topoisomerase II/histidine kinase"/>
    <property type="match status" value="1"/>
</dbReference>
<dbReference type="InterPro" id="IPR050980">
    <property type="entry name" value="2C_sensor_his_kinase"/>
</dbReference>
<dbReference type="PANTHER" id="PTHR44936:SF9">
    <property type="entry name" value="SENSOR PROTEIN CREC"/>
    <property type="match status" value="1"/>
</dbReference>
<evidence type="ECO:0000256" key="7">
    <source>
        <dbReference type="SAM" id="MobiDB-lite"/>
    </source>
</evidence>
<feature type="compositionally biased region" description="Low complexity" evidence="7">
    <location>
        <begin position="768"/>
        <end position="787"/>
    </location>
</feature>
<name>A0A344U320_9ACTN</name>
<dbReference type="EMBL" id="CP030862">
    <property type="protein sequence ID" value="AXE25291.1"/>
    <property type="molecule type" value="Genomic_DNA"/>
</dbReference>
<evidence type="ECO:0000313" key="9">
    <source>
        <dbReference type="EMBL" id="AXE25291.1"/>
    </source>
</evidence>
<dbReference type="AlphaFoldDB" id="A0A344U320"/>
<keyword evidence="10" id="KW-1185">Reference proteome</keyword>
<feature type="compositionally biased region" description="Low complexity" evidence="7">
    <location>
        <begin position="669"/>
        <end position="682"/>
    </location>
</feature>
<evidence type="ECO:0000259" key="8">
    <source>
        <dbReference type="PROSITE" id="PS50109"/>
    </source>
</evidence>
<feature type="region of interest" description="Disordered" evidence="7">
    <location>
        <begin position="669"/>
        <end position="839"/>
    </location>
</feature>
<keyword evidence="4" id="KW-0808">Transferase</keyword>
<feature type="region of interest" description="Disordered" evidence="7">
    <location>
        <begin position="10"/>
        <end position="44"/>
    </location>
</feature>
<dbReference type="InterPro" id="IPR013587">
    <property type="entry name" value="Nitrate/nitrite_sensing"/>
</dbReference>
<dbReference type="GO" id="GO:0004673">
    <property type="term" value="F:protein histidine kinase activity"/>
    <property type="evidence" value="ECO:0007669"/>
    <property type="project" value="UniProtKB-EC"/>
</dbReference>
<keyword evidence="6" id="KW-0902">Two-component regulatory system</keyword>
<dbReference type="InterPro" id="IPR003594">
    <property type="entry name" value="HATPase_dom"/>
</dbReference>
<feature type="compositionally biased region" description="Low complexity" evidence="7">
    <location>
        <begin position="689"/>
        <end position="699"/>
    </location>
</feature>
<evidence type="ECO:0000256" key="3">
    <source>
        <dbReference type="ARBA" id="ARBA00022553"/>
    </source>
</evidence>
<proteinExistence type="predicted"/>
<keyword evidence="3" id="KW-0597">Phosphoprotein</keyword>
<feature type="compositionally biased region" description="Basic and acidic residues" evidence="7">
    <location>
        <begin position="825"/>
        <end position="839"/>
    </location>
</feature>
<evidence type="ECO:0000256" key="6">
    <source>
        <dbReference type="ARBA" id="ARBA00023012"/>
    </source>
</evidence>
<dbReference type="Gene3D" id="3.30.565.10">
    <property type="entry name" value="Histidine kinase-like ATPase, C-terminal domain"/>
    <property type="match status" value="1"/>
</dbReference>
<feature type="domain" description="Histidine kinase" evidence="8">
    <location>
        <begin position="556"/>
        <end position="664"/>
    </location>
</feature>
<dbReference type="Pfam" id="PF08376">
    <property type="entry name" value="NIT"/>
    <property type="match status" value="1"/>
</dbReference>
<evidence type="ECO:0000313" key="10">
    <source>
        <dbReference type="Proteomes" id="UP000252004"/>
    </source>
</evidence>